<dbReference type="PROSITE" id="PS51257">
    <property type="entry name" value="PROKAR_LIPOPROTEIN"/>
    <property type="match status" value="1"/>
</dbReference>
<reference evidence="1 2" key="1">
    <citation type="submission" date="2016-01" db="EMBL/GenBank/DDBJ databases">
        <title>Whole genome sequencing of Myroides marinus L41.</title>
        <authorList>
            <person name="Hong K.W."/>
        </authorList>
    </citation>
    <scope>NUCLEOTIDE SEQUENCE [LARGE SCALE GENOMIC DNA]</scope>
    <source>
        <strain evidence="1 2">L41</strain>
    </source>
</reference>
<protein>
    <recommendedName>
        <fullName evidence="3">Peptidylprolyl isomerase</fullName>
    </recommendedName>
</protein>
<name>A0A161SCS6_9FLAO</name>
<evidence type="ECO:0000313" key="1">
    <source>
        <dbReference type="EMBL" id="KZE83956.1"/>
    </source>
</evidence>
<gene>
    <name evidence="1" type="ORF">AV926_03260</name>
</gene>
<dbReference type="RefSeq" id="WP_038986419.1">
    <property type="nucleotide sequence ID" value="NZ_JACAJN010000020.1"/>
</dbReference>
<accession>A0A161SCS6</accession>
<keyword evidence="2" id="KW-1185">Reference proteome</keyword>
<dbReference type="EMBL" id="LQNU01000033">
    <property type="protein sequence ID" value="KZE83956.1"/>
    <property type="molecule type" value="Genomic_DNA"/>
</dbReference>
<comment type="caution">
    <text evidence="1">The sequence shown here is derived from an EMBL/GenBank/DDBJ whole genome shotgun (WGS) entry which is preliminary data.</text>
</comment>
<organism evidence="1 2">
    <name type="scientific">Myroides marinus</name>
    <dbReference type="NCBI Taxonomy" id="703342"/>
    <lineage>
        <taxon>Bacteria</taxon>
        <taxon>Pseudomonadati</taxon>
        <taxon>Bacteroidota</taxon>
        <taxon>Flavobacteriia</taxon>
        <taxon>Flavobacteriales</taxon>
        <taxon>Flavobacteriaceae</taxon>
        <taxon>Myroides</taxon>
    </lineage>
</organism>
<proteinExistence type="predicted"/>
<dbReference type="OrthoDB" id="9785180at2"/>
<evidence type="ECO:0008006" key="3">
    <source>
        <dbReference type="Google" id="ProtNLM"/>
    </source>
</evidence>
<dbReference type="Proteomes" id="UP000076630">
    <property type="component" value="Unassembled WGS sequence"/>
</dbReference>
<evidence type="ECO:0000313" key="2">
    <source>
        <dbReference type="Proteomes" id="UP000076630"/>
    </source>
</evidence>
<sequence>MKKNHLVRTLIIGALCIGTMATSCNKLGSSTSKEGAVARVNDVYLDKYEVLDLVPSNADKEDSLAIVNRFIDKWATKNLLIEAAELNLSKDKKEEIEKLVAQFKTDLLIKDYLEKLVQKNIDTIINEKDLKVYYDKYKNNFLVEDMLVKMSYANVLKDNSNYGTIRRYFSSNRSEDHNKLESMSLHMKTYALNDSIWVDVKQIYDKLPFLNSSNKDNYLKNNSFFEVEEENSTYFVKVNKVLSRGSVIPFEYLKTSLKMMVINDRKMELLKQYEEDILKDAKKNKRYEVF</sequence>
<dbReference type="AlphaFoldDB" id="A0A161SCS6"/>